<dbReference type="Ensembl" id="ENSGMOT00000074284.1">
    <property type="protein sequence ID" value="ENSGMOP00000035779.1"/>
    <property type="gene ID" value="ENSGMOG00000009349.2"/>
</dbReference>
<feature type="region of interest" description="Disordered" evidence="2">
    <location>
        <begin position="759"/>
        <end position="784"/>
    </location>
</feature>
<dbReference type="Proteomes" id="UP000694546">
    <property type="component" value="Chromosome 19"/>
</dbReference>
<evidence type="ECO:0008006" key="5">
    <source>
        <dbReference type="Google" id="ProtNLM"/>
    </source>
</evidence>
<feature type="compositionally biased region" description="Polar residues" evidence="2">
    <location>
        <begin position="406"/>
        <end position="415"/>
    </location>
</feature>
<keyword evidence="4" id="KW-1185">Reference proteome</keyword>
<feature type="region of interest" description="Disordered" evidence="2">
    <location>
        <begin position="264"/>
        <end position="292"/>
    </location>
</feature>
<dbReference type="InterPro" id="IPR026728">
    <property type="entry name" value="BLTP3A/B"/>
</dbReference>
<dbReference type="PANTHER" id="PTHR22774:SF17">
    <property type="entry name" value="BRIDGE-LIKE LIPID TRANSFER PROTEIN FAMILY MEMBER 3B"/>
    <property type="match status" value="1"/>
</dbReference>
<feature type="region of interest" description="Disordered" evidence="2">
    <location>
        <begin position="1002"/>
        <end position="1023"/>
    </location>
</feature>
<feature type="region of interest" description="Disordered" evidence="2">
    <location>
        <begin position="722"/>
        <end position="744"/>
    </location>
</feature>
<name>A0A8C5FGX8_GADMO</name>
<feature type="region of interest" description="Disordered" evidence="2">
    <location>
        <begin position="405"/>
        <end position="439"/>
    </location>
</feature>
<accession>A0A8C5FGX8</accession>
<dbReference type="GeneTree" id="ENSGT00600000084428"/>
<keyword evidence="1" id="KW-0175">Coiled coil</keyword>
<organism evidence="3 4">
    <name type="scientific">Gadus morhua</name>
    <name type="common">Atlantic cod</name>
    <dbReference type="NCBI Taxonomy" id="8049"/>
    <lineage>
        <taxon>Eukaryota</taxon>
        <taxon>Metazoa</taxon>
        <taxon>Chordata</taxon>
        <taxon>Craniata</taxon>
        <taxon>Vertebrata</taxon>
        <taxon>Euteleostomi</taxon>
        <taxon>Actinopterygii</taxon>
        <taxon>Neopterygii</taxon>
        <taxon>Teleostei</taxon>
        <taxon>Neoteleostei</taxon>
        <taxon>Acanthomorphata</taxon>
        <taxon>Zeiogadaria</taxon>
        <taxon>Gadariae</taxon>
        <taxon>Gadiformes</taxon>
        <taxon>Gadoidei</taxon>
        <taxon>Gadidae</taxon>
        <taxon>Gadus</taxon>
    </lineage>
</organism>
<evidence type="ECO:0000313" key="4">
    <source>
        <dbReference type="Proteomes" id="UP000694546"/>
    </source>
</evidence>
<evidence type="ECO:0000256" key="2">
    <source>
        <dbReference type="SAM" id="MobiDB-lite"/>
    </source>
</evidence>
<sequence>MVCVCVCVCVGRFAKNLSPDKINLSTLKGEGQLTNLELDEEVLQSLLDLPTWLAINRVGCNKATIRIPWTKLKTHPISLTLDKVVMEMSTCDEPRPPNGPSPIATASGQSEYGFAEKVVEGMSLSINSIVVRISAKAFNASFELSQLQVYSVNTSWSLSDLRFTRITDPQRGEILTFKEISWQMIRIEADAIQSAEHEMLSAPIRLITNQSKIRVTLKRRMKDCYVVASKLVLILDDLLWVLTDSQLKAMVQYAKSLSEAMERSAQQRKSMASEEQGSSPPPTQQVRTAASSAAADQTASMARLFSAYDVCETSHHLQITHLDLHICDDTHSPDKVSNKRLTGGAMQLSFSLITLDYYPLHRAGDSCLHWMHYSEATKAREGWARSLLDEFKVNVELLKGVVRDQQGPSAAQGSPQHGKISTGSTSFSPPPPQSPKTQLMSSSVVLRMADFCIYQVSTADQRRSSPKAMVSCNKKTLYLPPEMPAVHVEFTEYYFPDGKDYPIPCPNLYVQLNALQLVLDPGSLVWLNLFALDLRQSLEQFMDLYKLDASQKPDEHVDIKVDGLMLKLVVPTERDASYPPDLPRSVSVQTSEMVATNTRHHPSCGRTHLQALLTAFQQEAFFCSSSGHAFPRGGPSPSDQGPSFDLLHPAFWRHAQERDTPLNGVYAGTGGPAALSGHALRPAAAADVWALHFAQFWVDYEGKGRRPQPFVDSFPLAVWACQPGGAPPPRPEASLSRSGSEEALGRLQRKRLLKEYYSTEGGAEPGAGPAPPPSNGLQEPRDPTSADVHVLVHVQKHLSAQVSHRQYMFLMRLQRSLKALQQTPPGDPDPRLFGSGLGLGLGLGGLKYCIHYDVFCAFACVCSGRLMKERSQSSFSVSYKTVKKSPSLQSLDNISIDSYLMEDTDLERGTRTHTDTQSTTESANEAAIGAEQEGGVSPDTVSAASQSIDEPTKDLVSVLVLKVEAVCGAVAVEGDSTAVALQVGQVRPSQLGNISLRQYLSNRSLEPPGPRGPPEVQARLESGPCAAARSPLAERSGFLQLRLHGYRGGFLSSTLQNLAHFLEDKSAPQVLPLEISVRDTHVDLKDDSARDNPSEPEPNPISVHVDRLLIHRRDDGSFSIGGNTDRQTVRQSVMLDTADESKMLVEENECLKVELSRAKMALAEAQMEKDSLLHQMRNLKMTS</sequence>
<protein>
    <recommendedName>
        <fullName evidence="5">Chorein N-terminal domain-containing protein</fullName>
    </recommendedName>
</protein>
<dbReference type="AlphaFoldDB" id="A0A8C5FGX8"/>
<reference evidence="3" key="2">
    <citation type="submission" date="2025-09" db="UniProtKB">
        <authorList>
            <consortium name="Ensembl"/>
        </authorList>
    </citation>
    <scope>IDENTIFICATION</scope>
</reference>
<dbReference type="PANTHER" id="PTHR22774">
    <property type="entry name" value="CHOREIN N-TERMINAL DOMAIN-CONTAINING PROTEIN"/>
    <property type="match status" value="1"/>
</dbReference>
<evidence type="ECO:0000256" key="1">
    <source>
        <dbReference type="SAM" id="Coils"/>
    </source>
</evidence>
<feature type="compositionally biased region" description="Polar residues" evidence="2">
    <location>
        <begin position="267"/>
        <end position="278"/>
    </location>
</feature>
<proteinExistence type="predicted"/>
<dbReference type="Pfam" id="PF24917">
    <property type="entry name" value="BLTP3A_B"/>
    <property type="match status" value="3"/>
</dbReference>
<feature type="region of interest" description="Disordered" evidence="2">
    <location>
        <begin position="905"/>
        <end position="947"/>
    </location>
</feature>
<reference evidence="3" key="1">
    <citation type="submission" date="2025-08" db="UniProtKB">
        <authorList>
            <consortium name="Ensembl"/>
        </authorList>
    </citation>
    <scope>IDENTIFICATION</scope>
</reference>
<evidence type="ECO:0000313" key="3">
    <source>
        <dbReference type="Ensembl" id="ENSGMOP00000035779.1"/>
    </source>
</evidence>
<feature type="coiled-coil region" evidence="1">
    <location>
        <begin position="1148"/>
        <end position="1182"/>
    </location>
</feature>